<comment type="caution">
    <text evidence="4">The sequence shown here is derived from an EMBL/GenBank/DDBJ whole genome shotgun (WGS) entry which is preliminary data.</text>
</comment>
<dbReference type="Gene3D" id="3.40.50.12230">
    <property type="match status" value="1"/>
</dbReference>
<proteinExistence type="predicted"/>
<feature type="domain" description="Formyl transferase N-terminal" evidence="2">
    <location>
        <begin position="60"/>
        <end position="161"/>
    </location>
</feature>
<name>A0ABW5J3R1_9BACT</name>
<evidence type="ECO:0000259" key="3">
    <source>
        <dbReference type="Pfam" id="PF02911"/>
    </source>
</evidence>
<accession>A0ABW5J3R1</accession>
<evidence type="ECO:0000313" key="5">
    <source>
        <dbReference type="Proteomes" id="UP001597510"/>
    </source>
</evidence>
<evidence type="ECO:0000259" key="2">
    <source>
        <dbReference type="Pfam" id="PF00551"/>
    </source>
</evidence>
<feature type="domain" description="Formyl transferase C-terminal" evidence="3">
    <location>
        <begin position="196"/>
        <end position="288"/>
    </location>
</feature>
<dbReference type="PANTHER" id="PTHR11138:SF5">
    <property type="entry name" value="METHIONYL-TRNA FORMYLTRANSFERASE, MITOCHONDRIAL"/>
    <property type="match status" value="1"/>
</dbReference>
<dbReference type="InterPro" id="IPR002376">
    <property type="entry name" value="Formyl_transf_N"/>
</dbReference>
<dbReference type="PANTHER" id="PTHR11138">
    <property type="entry name" value="METHIONYL-TRNA FORMYLTRANSFERASE"/>
    <property type="match status" value="1"/>
</dbReference>
<dbReference type="Pfam" id="PF00551">
    <property type="entry name" value="Formyl_trans_N"/>
    <property type="match status" value="1"/>
</dbReference>
<keyword evidence="5" id="KW-1185">Reference proteome</keyword>
<gene>
    <name evidence="4" type="ORF">ACFSR2_05220</name>
</gene>
<dbReference type="CDD" id="cd08369">
    <property type="entry name" value="FMT_core"/>
    <property type="match status" value="1"/>
</dbReference>
<dbReference type="SUPFAM" id="SSF50486">
    <property type="entry name" value="FMT C-terminal domain-like"/>
    <property type="match status" value="1"/>
</dbReference>
<dbReference type="EMBL" id="JBHULC010000004">
    <property type="protein sequence ID" value="MFD2520275.1"/>
    <property type="molecule type" value="Genomic_DNA"/>
</dbReference>
<dbReference type="SUPFAM" id="SSF53328">
    <property type="entry name" value="Formyltransferase"/>
    <property type="match status" value="1"/>
</dbReference>
<evidence type="ECO:0000256" key="1">
    <source>
        <dbReference type="SAM" id="Phobius"/>
    </source>
</evidence>
<protein>
    <submittedName>
        <fullName evidence="4">Methionyl-tRNA formyltransferase</fullName>
        <ecNumber evidence="4">2.1.2.9</ecNumber>
    </submittedName>
</protein>
<dbReference type="InterPro" id="IPR036477">
    <property type="entry name" value="Formyl_transf_N_sf"/>
</dbReference>
<dbReference type="Pfam" id="PF02911">
    <property type="entry name" value="Formyl_trans_C"/>
    <property type="match status" value="1"/>
</dbReference>
<sequence>MGTQKYNIALLISGNLGYTVLLHLVKRFNITAIFTDRKSTNIIDFSNQNKVPVFIGNPRNNKSLEFAEKLNIDIILSINYLFIIEKGLINLAKKYAVNFHGSLLPKYRGRTPHVWAIINGEKQTGITAHILTEGLDAGPILEQVIIPISDTDTGFTILEKYYEYYPSLVDKVLENIEINEPYEQDSTLATYFSKREPEDGKIIWDWHKERIYNWIRALAKPYPGAFFYHNFKKKVVHSSNYNSLGFKDTDANGLILAIEEDGIIIKTSNGAMKLFEIEDYNKNDFQIGEIVE</sequence>
<dbReference type="InterPro" id="IPR011034">
    <property type="entry name" value="Formyl_transferase-like_C_sf"/>
</dbReference>
<evidence type="ECO:0000313" key="4">
    <source>
        <dbReference type="EMBL" id="MFD2520275.1"/>
    </source>
</evidence>
<keyword evidence="1" id="KW-1133">Transmembrane helix</keyword>
<dbReference type="RefSeq" id="WP_340235688.1">
    <property type="nucleotide sequence ID" value="NZ_JBBEWC010000004.1"/>
</dbReference>
<organism evidence="4 5">
    <name type="scientific">Emticicia soli</name>
    <dbReference type="NCBI Taxonomy" id="2027878"/>
    <lineage>
        <taxon>Bacteria</taxon>
        <taxon>Pseudomonadati</taxon>
        <taxon>Bacteroidota</taxon>
        <taxon>Cytophagia</taxon>
        <taxon>Cytophagales</taxon>
        <taxon>Leadbetterellaceae</taxon>
        <taxon>Emticicia</taxon>
    </lineage>
</organism>
<dbReference type="Proteomes" id="UP001597510">
    <property type="component" value="Unassembled WGS sequence"/>
</dbReference>
<dbReference type="InterPro" id="IPR005793">
    <property type="entry name" value="Formyl_trans_C"/>
</dbReference>
<dbReference type="EC" id="2.1.2.9" evidence="4"/>
<dbReference type="GO" id="GO:0004479">
    <property type="term" value="F:methionyl-tRNA formyltransferase activity"/>
    <property type="evidence" value="ECO:0007669"/>
    <property type="project" value="UniProtKB-EC"/>
</dbReference>
<feature type="transmembrane region" description="Helical" evidence="1">
    <location>
        <begin position="6"/>
        <end position="25"/>
    </location>
</feature>
<keyword evidence="1" id="KW-0472">Membrane</keyword>
<keyword evidence="4" id="KW-0808">Transferase</keyword>
<reference evidence="5" key="1">
    <citation type="journal article" date="2019" name="Int. J. Syst. Evol. Microbiol.">
        <title>The Global Catalogue of Microorganisms (GCM) 10K type strain sequencing project: providing services to taxonomists for standard genome sequencing and annotation.</title>
        <authorList>
            <consortium name="The Broad Institute Genomics Platform"/>
            <consortium name="The Broad Institute Genome Sequencing Center for Infectious Disease"/>
            <person name="Wu L."/>
            <person name="Ma J."/>
        </authorList>
    </citation>
    <scope>NUCLEOTIDE SEQUENCE [LARGE SCALE GENOMIC DNA]</scope>
    <source>
        <strain evidence="5">KCTC 52344</strain>
    </source>
</reference>
<keyword evidence="1" id="KW-0812">Transmembrane</keyword>